<dbReference type="Pfam" id="PF13505">
    <property type="entry name" value="OMP_b-brl"/>
    <property type="match status" value="1"/>
</dbReference>
<evidence type="ECO:0000313" key="4">
    <source>
        <dbReference type="Proteomes" id="UP000092695"/>
    </source>
</evidence>
<evidence type="ECO:0000259" key="2">
    <source>
        <dbReference type="Pfam" id="PF13505"/>
    </source>
</evidence>
<evidence type="ECO:0000256" key="1">
    <source>
        <dbReference type="ARBA" id="ARBA00022729"/>
    </source>
</evidence>
<protein>
    <recommendedName>
        <fullName evidence="2">Outer membrane protein beta-barrel domain-containing protein</fullName>
    </recommendedName>
</protein>
<reference evidence="3 4" key="1">
    <citation type="submission" date="2016-06" db="EMBL/GenBank/DDBJ databases">
        <title>Complete genome sequence of a deep-branching marine Gamma Proteobacterium Woeseia oceani type strain XK5.</title>
        <authorList>
            <person name="Mu D."/>
            <person name="Du Z."/>
        </authorList>
    </citation>
    <scope>NUCLEOTIDE SEQUENCE [LARGE SCALE GENOMIC DNA]</scope>
    <source>
        <strain evidence="3 4">XK5</strain>
    </source>
</reference>
<dbReference type="EMBL" id="CP016268">
    <property type="protein sequence ID" value="ANO52528.1"/>
    <property type="molecule type" value="Genomic_DNA"/>
</dbReference>
<dbReference type="SUPFAM" id="SSF56925">
    <property type="entry name" value="OMPA-like"/>
    <property type="match status" value="1"/>
</dbReference>
<dbReference type="InterPro" id="IPR011250">
    <property type="entry name" value="OMP/PagP_B-barrel"/>
</dbReference>
<name>A0A193LJA3_9GAMM</name>
<sequence>MGYQESDMQKSLAALVLGLTLGAPAVAQSDFYLGGTLGNTSVDTEFDEFDLNFDDDETSWSAFAGVQATDNFAIEASYNDFGDYNVSQNFDLTQTNIDATLTGYDVMAVLSAPIGPLRLFGKAGLVFWDADVTALVQPPVGSGFQLREKDSGNDLAFGGGLEFSLSPNLAIRGEMEWFDIEDTEEVWFASVGLRFNF</sequence>
<feature type="domain" description="Outer membrane protein beta-barrel" evidence="2">
    <location>
        <begin position="13"/>
        <end position="195"/>
    </location>
</feature>
<dbReference type="AlphaFoldDB" id="A0A193LJA3"/>
<accession>A0A193LJA3</accession>
<dbReference type="KEGG" id="woc:BA177_16255"/>
<evidence type="ECO:0000313" key="3">
    <source>
        <dbReference type="EMBL" id="ANO52528.1"/>
    </source>
</evidence>
<keyword evidence="4" id="KW-1185">Reference proteome</keyword>
<keyword evidence="1" id="KW-0732">Signal</keyword>
<proteinExistence type="predicted"/>
<organism evidence="3 4">
    <name type="scientific">Woeseia oceani</name>
    <dbReference type="NCBI Taxonomy" id="1548547"/>
    <lineage>
        <taxon>Bacteria</taxon>
        <taxon>Pseudomonadati</taxon>
        <taxon>Pseudomonadota</taxon>
        <taxon>Gammaproteobacteria</taxon>
        <taxon>Woeseiales</taxon>
        <taxon>Woeseiaceae</taxon>
        <taxon>Woeseia</taxon>
    </lineage>
</organism>
<dbReference type="Proteomes" id="UP000092695">
    <property type="component" value="Chromosome"/>
</dbReference>
<dbReference type="Gene3D" id="2.40.160.20">
    <property type="match status" value="1"/>
</dbReference>
<gene>
    <name evidence="3" type="ORF">BA177_16255</name>
</gene>
<dbReference type="STRING" id="1548547.BA177_16255"/>
<dbReference type="InterPro" id="IPR027385">
    <property type="entry name" value="Beta-barrel_OMP"/>
</dbReference>